<reference evidence="3" key="1">
    <citation type="submission" date="2021-01" db="EMBL/GenBank/DDBJ databases">
        <title>Genome seq and assembly of Tabrizicola sp. KVB23.</title>
        <authorList>
            <person name="Chhetri G."/>
        </authorList>
    </citation>
    <scope>NUCLEOTIDE SEQUENCE</scope>
    <source>
        <strain evidence="3">KVB23</strain>
    </source>
</reference>
<evidence type="ECO:0000256" key="1">
    <source>
        <dbReference type="SAM" id="MobiDB-lite"/>
    </source>
</evidence>
<keyword evidence="2" id="KW-0472">Membrane</keyword>
<keyword evidence="2" id="KW-1133">Transmembrane helix</keyword>
<keyword evidence="2" id="KW-0812">Transmembrane</keyword>
<evidence type="ECO:0000313" key="4">
    <source>
        <dbReference type="Proteomes" id="UP000619033"/>
    </source>
</evidence>
<dbReference type="EMBL" id="JAESVP010000012">
    <property type="protein sequence ID" value="MBL4929975.1"/>
    <property type="molecule type" value="Genomic_DNA"/>
</dbReference>
<feature type="transmembrane region" description="Helical" evidence="2">
    <location>
        <begin position="20"/>
        <end position="37"/>
    </location>
</feature>
<sequence length="68" mass="7209">MSFRPEHEIHRRRLGRNIGVGVLLGAFVVLMFALSIVKVTQGDLMHGNGKAQAGTALPQTEASQGAAP</sequence>
<dbReference type="Proteomes" id="UP000619033">
    <property type="component" value="Unassembled WGS sequence"/>
</dbReference>
<name>A0A8J7SUU5_9RHOB</name>
<accession>A0A8J7SUU5</accession>
<evidence type="ECO:0000313" key="3">
    <source>
        <dbReference type="EMBL" id="MBL4929975.1"/>
    </source>
</evidence>
<dbReference type="RefSeq" id="WP_202662541.1">
    <property type="nucleotide sequence ID" value="NZ_JAESVP010000012.1"/>
</dbReference>
<dbReference type="AlphaFoldDB" id="A0A8J7SUU5"/>
<keyword evidence="4" id="KW-1185">Reference proteome</keyword>
<protein>
    <submittedName>
        <fullName evidence="3">Cytochrome C oxidase assembly protein</fullName>
    </submittedName>
</protein>
<organism evidence="3 4">
    <name type="scientific">Fuscibacter oryzae</name>
    <dbReference type="NCBI Taxonomy" id="2803939"/>
    <lineage>
        <taxon>Bacteria</taxon>
        <taxon>Pseudomonadati</taxon>
        <taxon>Pseudomonadota</taxon>
        <taxon>Alphaproteobacteria</taxon>
        <taxon>Rhodobacterales</taxon>
        <taxon>Paracoccaceae</taxon>
        <taxon>Fuscibacter</taxon>
    </lineage>
</organism>
<gene>
    <name evidence="3" type="ORF">JI744_17885</name>
</gene>
<evidence type="ECO:0000256" key="2">
    <source>
        <dbReference type="SAM" id="Phobius"/>
    </source>
</evidence>
<feature type="compositionally biased region" description="Polar residues" evidence="1">
    <location>
        <begin position="57"/>
        <end position="68"/>
    </location>
</feature>
<feature type="region of interest" description="Disordered" evidence="1">
    <location>
        <begin position="48"/>
        <end position="68"/>
    </location>
</feature>
<proteinExistence type="predicted"/>
<comment type="caution">
    <text evidence="3">The sequence shown here is derived from an EMBL/GenBank/DDBJ whole genome shotgun (WGS) entry which is preliminary data.</text>
</comment>